<gene>
    <name evidence="1" type="ORF">GCM10010371_14000</name>
</gene>
<reference evidence="1" key="2">
    <citation type="submission" date="2020-09" db="EMBL/GenBank/DDBJ databases">
        <authorList>
            <person name="Sun Q."/>
            <person name="Ohkuma M."/>
        </authorList>
    </citation>
    <scope>NUCLEOTIDE SEQUENCE</scope>
    <source>
        <strain evidence="1">JCM 4834</strain>
    </source>
</reference>
<dbReference type="EMBL" id="BMVX01000004">
    <property type="protein sequence ID" value="GGZ55706.1"/>
    <property type="molecule type" value="Genomic_DNA"/>
</dbReference>
<accession>A0A918QK07</accession>
<name>A0A918QK07_9ACTN</name>
<dbReference type="Proteomes" id="UP000634660">
    <property type="component" value="Unassembled WGS sequence"/>
</dbReference>
<proteinExistence type="predicted"/>
<reference evidence="1" key="1">
    <citation type="journal article" date="2014" name="Int. J. Syst. Evol. Microbiol.">
        <title>Complete genome sequence of Corynebacterium casei LMG S-19264T (=DSM 44701T), isolated from a smear-ripened cheese.</title>
        <authorList>
            <consortium name="US DOE Joint Genome Institute (JGI-PGF)"/>
            <person name="Walter F."/>
            <person name="Albersmeier A."/>
            <person name="Kalinowski J."/>
            <person name="Ruckert C."/>
        </authorList>
    </citation>
    <scope>NUCLEOTIDE SEQUENCE</scope>
    <source>
        <strain evidence="1">JCM 4834</strain>
    </source>
</reference>
<sequence length="99" mass="10195">MGEELEFIVVHAATGLVDALLLGEQALTLAHVRCRWGGVRAAGGVAGVLSLRFVVRYGLGSIPKGRHPLVPVRARHPWGGGAQSIAPDGSNALGTTCSS</sequence>
<protein>
    <submittedName>
        <fullName evidence="1">Uncharacterized protein</fullName>
    </submittedName>
</protein>
<dbReference type="AlphaFoldDB" id="A0A918QK07"/>
<organism evidence="1 2">
    <name type="scientific">Streptomyces subrutilus</name>
    <dbReference type="NCBI Taxonomy" id="36818"/>
    <lineage>
        <taxon>Bacteria</taxon>
        <taxon>Bacillati</taxon>
        <taxon>Actinomycetota</taxon>
        <taxon>Actinomycetes</taxon>
        <taxon>Kitasatosporales</taxon>
        <taxon>Streptomycetaceae</taxon>
        <taxon>Streptomyces</taxon>
    </lineage>
</organism>
<comment type="caution">
    <text evidence="1">The sequence shown here is derived from an EMBL/GenBank/DDBJ whole genome shotgun (WGS) entry which is preliminary data.</text>
</comment>
<evidence type="ECO:0000313" key="2">
    <source>
        <dbReference type="Proteomes" id="UP000634660"/>
    </source>
</evidence>
<evidence type="ECO:0000313" key="1">
    <source>
        <dbReference type="EMBL" id="GGZ55706.1"/>
    </source>
</evidence>